<protein>
    <recommendedName>
        <fullName evidence="2">G-patch domain-containing protein</fullName>
    </recommendedName>
</protein>
<dbReference type="EMBL" id="UYYB01145831">
    <property type="protein sequence ID" value="VDM85822.1"/>
    <property type="molecule type" value="Genomic_DNA"/>
</dbReference>
<dbReference type="AlphaFoldDB" id="A0A3P7M3S2"/>
<keyword evidence="4" id="KW-1185">Reference proteome</keyword>
<evidence type="ECO:0000313" key="3">
    <source>
        <dbReference type="EMBL" id="VDM85822.1"/>
    </source>
</evidence>
<dbReference type="InterPro" id="IPR053027">
    <property type="entry name" value="AGGF1"/>
</dbReference>
<accession>A0A3P7M3S2</accession>
<dbReference type="PROSITE" id="PS50174">
    <property type="entry name" value="G_PATCH"/>
    <property type="match status" value="1"/>
</dbReference>
<name>A0A3P7M3S2_STRVU</name>
<dbReference type="OrthoDB" id="2538319at2759"/>
<dbReference type="PANTHER" id="PTHR23106">
    <property type="entry name" value="ANGIOGENIC FACTOR WITH G PATCH AND FHA DOMAINS 1"/>
    <property type="match status" value="1"/>
</dbReference>
<sequence length="112" mass="12105">MYGINDYAENARNPRYGVDRAAKRRKLVGSELDVKQQGSKNGGSDDIYSGCAAKPIPGVVIPSKADPVKPLNETNKGFRLLQSMGWKEGEGLGKEGRGRQDPVGVTHFGMLT</sequence>
<evidence type="ECO:0000256" key="1">
    <source>
        <dbReference type="SAM" id="MobiDB-lite"/>
    </source>
</evidence>
<reference evidence="3 4" key="1">
    <citation type="submission" date="2018-11" db="EMBL/GenBank/DDBJ databases">
        <authorList>
            <consortium name="Pathogen Informatics"/>
        </authorList>
    </citation>
    <scope>NUCLEOTIDE SEQUENCE [LARGE SCALE GENOMIC DNA]</scope>
</reference>
<dbReference type="Pfam" id="PF01585">
    <property type="entry name" value="G-patch"/>
    <property type="match status" value="1"/>
</dbReference>
<dbReference type="GO" id="GO:0003676">
    <property type="term" value="F:nucleic acid binding"/>
    <property type="evidence" value="ECO:0007669"/>
    <property type="project" value="InterPro"/>
</dbReference>
<proteinExistence type="predicted"/>
<feature type="region of interest" description="Disordered" evidence="1">
    <location>
        <begin position="89"/>
        <end position="112"/>
    </location>
</feature>
<dbReference type="SMART" id="SM00443">
    <property type="entry name" value="G_patch"/>
    <property type="match status" value="1"/>
</dbReference>
<feature type="compositionally biased region" description="Basic and acidic residues" evidence="1">
    <location>
        <begin position="89"/>
        <end position="100"/>
    </location>
</feature>
<dbReference type="PANTHER" id="PTHR23106:SF24">
    <property type="entry name" value="ANGIOGENIC FACTOR WITH G PATCH AND FHA DOMAINS 1"/>
    <property type="match status" value="1"/>
</dbReference>
<organism evidence="3 4">
    <name type="scientific">Strongylus vulgaris</name>
    <name type="common">Blood worm</name>
    <dbReference type="NCBI Taxonomy" id="40348"/>
    <lineage>
        <taxon>Eukaryota</taxon>
        <taxon>Metazoa</taxon>
        <taxon>Ecdysozoa</taxon>
        <taxon>Nematoda</taxon>
        <taxon>Chromadorea</taxon>
        <taxon>Rhabditida</taxon>
        <taxon>Rhabditina</taxon>
        <taxon>Rhabditomorpha</taxon>
        <taxon>Strongyloidea</taxon>
        <taxon>Strongylidae</taxon>
        <taxon>Strongylus</taxon>
    </lineage>
</organism>
<dbReference type="Proteomes" id="UP000270094">
    <property type="component" value="Unassembled WGS sequence"/>
</dbReference>
<feature type="domain" description="G-patch" evidence="2">
    <location>
        <begin position="73"/>
        <end position="112"/>
    </location>
</feature>
<dbReference type="InterPro" id="IPR000467">
    <property type="entry name" value="G_patch_dom"/>
</dbReference>
<evidence type="ECO:0000259" key="2">
    <source>
        <dbReference type="PROSITE" id="PS50174"/>
    </source>
</evidence>
<gene>
    <name evidence="3" type="ORF">SVUK_LOCUS20820</name>
</gene>
<evidence type="ECO:0000313" key="4">
    <source>
        <dbReference type="Proteomes" id="UP000270094"/>
    </source>
</evidence>